<organism evidence="1 2">
    <name type="scientific">Schistosoma mattheei</name>
    <dbReference type="NCBI Taxonomy" id="31246"/>
    <lineage>
        <taxon>Eukaryota</taxon>
        <taxon>Metazoa</taxon>
        <taxon>Spiralia</taxon>
        <taxon>Lophotrochozoa</taxon>
        <taxon>Platyhelminthes</taxon>
        <taxon>Trematoda</taxon>
        <taxon>Digenea</taxon>
        <taxon>Strigeidida</taxon>
        <taxon>Schistosomatoidea</taxon>
        <taxon>Schistosomatidae</taxon>
        <taxon>Schistosoma</taxon>
    </lineage>
</organism>
<evidence type="ECO:0000313" key="1">
    <source>
        <dbReference type="EMBL" id="VDP78181.1"/>
    </source>
</evidence>
<keyword evidence="2" id="KW-1185">Reference proteome</keyword>
<name>A0A3P8G6V2_9TREM</name>
<protein>
    <submittedName>
        <fullName evidence="1">Uncharacterized protein</fullName>
    </submittedName>
</protein>
<evidence type="ECO:0000313" key="2">
    <source>
        <dbReference type="Proteomes" id="UP000269396"/>
    </source>
</evidence>
<dbReference type="AlphaFoldDB" id="A0A3P8G6V2"/>
<reference evidence="1 2" key="1">
    <citation type="submission" date="2018-11" db="EMBL/GenBank/DDBJ databases">
        <authorList>
            <consortium name="Pathogen Informatics"/>
        </authorList>
    </citation>
    <scope>NUCLEOTIDE SEQUENCE [LARGE SCALE GENOMIC DNA]</scope>
    <source>
        <strain>Denwood</strain>
        <strain evidence="2">Zambia</strain>
    </source>
</reference>
<gene>
    <name evidence="1" type="ORF">SMTD_LOCUS18847</name>
</gene>
<sequence>MEPAAQTSIAFKRIGRPELYFNSVKSSFISITGDISGWCPTKRPRFDVFEVKFA</sequence>
<accession>A0A3P8G6V2</accession>
<proteinExistence type="predicted"/>
<dbReference type="Proteomes" id="UP000269396">
    <property type="component" value="Unassembled WGS sequence"/>
</dbReference>
<dbReference type="EMBL" id="UZAL01041231">
    <property type="protein sequence ID" value="VDP78181.1"/>
    <property type="molecule type" value="Genomic_DNA"/>
</dbReference>